<dbReference type="PANTHER" id="PTHR43175:SF3">
    <property type="entry name" value="CARBON DISULFIDE HYDROLASE"/>
    <property type="match status" value="1"/>
</dbReference>
<evidence type="ECO:0000256" key="5">
    <source>
        <dbReference type="RuleBase" id="RU003956"/>
    </source>
</evidence>
<gene>
    <name evidence="6" type="ORF">Q9L58_004261</name>
</gene>
<keyword evidence="3" id="KW-0479">Metal-binding</keyword>
<dbReference type="Pfam" id="PF00484">
    <property type="entry name" value="Pro_CA"/>
    <property type="match status" value="1"/>
</dbReference>
<keyword evidence="7" id="KW-1185">Reference proteome</keyword>
<comment type="catalytic activity">
    <reaction evidence="5">
        <text>hydrogencarbonate + H(+) = CO2 + H2O</text>
        <dbReference type="Rhea" id="RHEA:10748"/>
        <dbReference type="ChEBI" id="CHEBI:15377"/>
        <dbReference type="ChEBI" id="CHEBI:15378"/>
        <dbReference type="ChEBI" id="CHEBI:16526"/>
        <dbReference type="ChEBI" id="CHEBI:17544"/>
        <dbReference type="EC" id="4.2.1.1"/>
    </reaction>
</comment>
<evidence type="ECO:0000256" key="1">
    <source>
        <dbReference type="ARBA" id="ARBA00001947"/>
    </source>
</evidence>
<keyword evidence="4 5" id="KW-0862">Zinc</keyword>
<evidence type="ECO:0000256" key="3">
    <source>
        <dbReference type="ARBA" id="ARBA00022723"/>
    </source>
</evidence>
<dbReference type="Gene3D" id="3.40.1050.10">
    <property type="entry name" value="Carbonic anhydrase"/>
    <property type="match status" value="1"/>
</dbReference>
<accession>A0ABR3GLI0</accession>
<reference evidence="6 7" key="1">
    <citation type="submission" date="2024-02" db="EMBL/GenBank/DDBJ databases">
        <title>Discinaceae phylogenomics.</title>
        <authorList>
            <person name="Dirks A.C."/>
            <person name="James T.Y."/>
        </authorList>
    </citation>
    <scope>NUCLEOTIDE SEQUENCE [LARGE SCALE GENOMIC DNA]</scope>
    <source>
        <strain evidence="6 7">ACD0624</strain>
    </source>
</reference>
<evidence type="ECO:0000313" key="7">
    <source>
        <dbReference type="Proteomes" id="UP001447188"/>
    </source>
</evidence>
<dbReference type="SUPFAM" id="SSF53056">
    <property type="entry name" value="beta-carbonic anhydrase, cab"/>
    <property type="match status" value="1"/>
</dbReference>
<dbReference type="InterPro" id="IPR001765">
    <property type="entry name" value="Carbonic_anhydrase"/>
</dbReference>
<protein>
    <recommendedName>
        <fullName evidence="5">Carbonic anhydrase</fullName>
        <ecNumber evidence="5">4.2.1.1</ecNumber>
    </recommendedName>
    <alternativeName>
        <fullName evidence="5">Carbonate dehydratase</fullName>
    </alternativeName>
</protein>
<comment type="similarity">
    <text evidence="2 5">Belongs to the beta-class carbonic anhydrase family.</text>
</comment>
<dbReference type="Proteomes" id="UP001447188">
    <property type="component" value="Unassembled WGS sequence"/>
</dbReference>
<dbReference type="CDD" id="cd03379">
    <property type="entry name" value="beta_CA_cladeD"/>
    <property type="match status" value="1"/>
</dbReference>
<proteinExistence type="inferred from homology"/>
<dbReference type="EC" id="4.2.1.1" evidence="5"/>
<evidence type="ECO:0000313" key="6">
    <source>
        <dbReference type="EMBL" id="KAL0636778.1"/>
    </source>
</evidence>
<comment type="caution">
    <text evidence="6">The sequence shown here is derived from an EMBL/GenBank/DDBJ whole genome shotgun (WGS) entry which is preliminary data.</text>
</comment>
<dbReference type="EMBL" id="JBBBZM010000044">
    <property type="protein sequence ID" value="KAL0636778.1"/>
    <property type="molecule type" value="Genomic_DNA"/>
</dbReference>
<dbReference type="PANTHER" id="PTHR43175">
    <property type="entry name" value="CARBONIC ANHYDRASE"/>
    <property type="match status" value="1"/>
</dbReference>
<name>A0ABR3GLI0_9PEZI</name>
<evidence type="ECO:0000256" key="2">
    <source>
        <dbReference type="ARBA" id="ARBA00006217"/>
    </source>
</evidence>
<comment type="function">
    <text evidence="5">Reversible hydration of carbon dioxide.</text>
</comment>
<comment type="cofactor">
    <cofactor evidence="1">
        <name>Zn(2+)</name>
        <dbReference type="ChEBI" id="CHEBI:29105"/>
    </cofactor>
</comment>
<sequence length="165" mass="18119">MTDLEKIIATNAEYAKSYVDTENKSPNPRKRLAIVTCMDAWIHDAAALGTNLGDAHIIRNAGGSAKEALRSLLISQHFLDTNRVMVIKHTRCGMIGPTNEGIRATVKKNTGTSADHIDFLPFDELVQAVVDDVLFLRNSGFMSKIDITGHIFVLEEGELKSVPVK</sequence>
<evidence type="ECO:0000256" key="4">
    <source>
        <dbReference type="ARBA" id="ARBA00022833"/>
    </source>
</evidence>
<dbReference type="SMART" id="SM00947">
    <property type="entry name" value="Pro_CA"/>
    <property type="match status" value="1"/>
</dbReference>
<keyword evidence="5" id="KW-0456">Lyase</keyword>
<organism evidence="6 7">
    <name type="scientific">Discina gigas</name>
    <dbReference type="NCBI Taxonomy" id="1032678"/>
    <lineage>
        <taxon>Eukaryota</taxon>
        <taxon>Fungi</taxon>
        <taxon>Dikarya</taxon>
        <taxon>Ascomycota</taxon>
        <taxon>Pezizomycotina</taxon>
        <taxon>Pezizomycetes</taxon>
        <taxon>Pezizales</taxon>
        <taxon>Discinaceae</taxon>
        <taxon>Discina</taxon>
    </lineage>
</organism>
<dbReference type="InterPro" id="IPR036874">
    <property type="entry name" value="Carbonic_anhydrase_sf"/>
</dbReference>